<keyword evidence="2 5" id="KW-0812">Transmembrane</keyword>
<dbReference type="PANTHER" id="PTHR23501:SF156">
    <property type="entry name" value="TRANSPORTER, PUTATIVE-RELATED"/>
    <property type="match status" value="1"/>
</dbReference>
<evidence type="ECO:0000313" key="7">
    <source>
        <dbReference type="EMBL" id="KAK2600095.1"/>
    </source>
</evidence>
<sequence>MAAPVTKEVSVAEGSSKLEVPLRATSRSNQPAGSVQEQEITRALHGTTLEAFWASLCFLLAVVAVMPIVTSLSDVLGRQIPLYASFIIFIAGSIIFAVANSMGVPILGRIL</sequence>
<reference evidence="7" key="1">
    <citation type="submission" date="2023-06" db="EMBL/GenBank/DDBJ databases">
        <title>Conoideocrella luteorostrata (Hypocreales: Clavicipitaceae), a potential biocontrol fungus for elongate hemlock scale in United States Christmas tree production areas.</title>
        <authorList>
            <person name="Barrett H."/>
            <person name="Lovett B."/>
            <person name="Macias A.M."/>
            <person name="Stajich J.E."/>
            <person name="Kasson M.T."/>
        </authorList>
    </citation>
    <scope>NUCLEOTIDE SEQUENCE</scope>
    <source>
        <strain evidence="7">ARSEF 14590</strain>
    </source>
</reference>
<dbReference type="InterPro" id="IPR020846">
    <property type="entry name" value="MFS_dom"/>
</dbReference>
<feature type="domain" description="Major facilitator superfamily (MFS) profile" evidence="6">
    <location>
        <begin position="1"/>
        <end position="111"/>
    </location>
</feature>
<gene>
    <name evidence="7" type="ORF">QQS21_005181</name>
</gene>
<evidence type="ECO:0000256" key="3">
    <source>
        <dbReference type="ARBA" id="ARBA00022989"/>
    </source>
</evidence>
<dbReference type="AlphaFoldDB" id="A0AAJ0CSF2"/>
<evidence type="ECO:0000256" key="4">
    <source>
        <dbReference type="ARBA" id="ARBA00023136"/>
    </source>
</evidence>
<comment type="subcellular location">
    <subcellularLocation>
        <location evidence="1">Membrane</location>
        <topology evidence="1">Multi-pass membrane protein</topology>
    </subcellularLocation>
</comment>
<proteinExistence type="predicted"/>
<dbReference type="PANTHER" id="PTHR23501">
    <property type="entry name" value="MAJOR FACILITATOR SUPERFAMILY"/>
    <property type="match status" value="1"/>
</dbReference>
<dbReference type="SUPFAM" id="SSF103473">
    <property type="entry name" value="MFS general substrate transporter"/>
    <property type="match status" value="1"/>
</dbReference>
<dbReference type="GO" id="GO:0005886">
    <property type="term" value="C:plasma membrane"/>
    <property type="evidence" value="ECO:0007669"/>
    <property type="project" value="TreeGrafter"/>
</dbReference>
<protein>
    <recommendedName>
        <fullName evidence="6">Major facilitator superfamily (MFS) profile domain-containing protein</fullName>
    </recommendedName>
</protein>
<evidence type="ECO:0000256" key="1">
    <source>
        <dbReference type="ARBA" id="ARBA00004141"/>
    </source>
</evidence>
<organism evidence="7 8">
    <name type="scientific">Conoideocrella luteorostrata</name>
    <dbReference type="NCBI Taxonomy" id="1105319"/>
    <lineage>
        <taxon>Eukaryota</taxon>
        <taxon>Fungi</taxon>
        <taxon>Dikarya</taxon>
        <taxon>Ascomycota</taxon>
        <taxon>Pezizomycotina</taxon>
        <taxon>Sordariomycetes</taxon>
        <taxon>Hypocreomycetidae</taxon>
        <taxon>Hypocreales</taxon>
        <taxon>Clavicipitaceae</taxon>
        <taxon>Conoideocrella</taxon>
    </lineage>
</organism>
<evidence type="ECO:0000256" key="2">
    <source>
        <dbReference type="ARBA" id="ARBA00022692"/>
    </source>
</evidence>
<keyword evidence="8" id="KW-1185">Reference proteome</keyword>
<dbReference type="PROSITE" id="PS50850">
    <property type="entry name" value="MFS"/>
    <property type="match status" value="1"/>
</dbReference>
<name>A0AAJ0CSF2_9HYPO</name>
<dbReference type="Gene3D" id="1.20.1720.10">
    <property type="entry name" value="Multidrug resistance protein D"/>
    <property type="match status" value="1"/>
</dbReference>
<evidence type="ECO:0000313" key="8">
    <source>
        <dbReference type="Proteomes" id="UP001251528"/>
    </source>
</evidence>
<keyword evidence="3 5" id="KW-1133">Transmembrane helix</keyword>
<evidence type="ECO:0000259" key="6">
    <source>
        <dbReference type="PROSITE" id="PS50850"/>
    </source>
</evidence>
<keyword evidence="4 5" id="KW-0472">Membrane</keyword>
<dbReference type="Proteomes" id="UP001251528">
    <property type="component" value="Unassembled WGS sequence"/>
</dbReference>
<accession>A0AAJ0CSF2</accession>
<feature type="transmembrane region" description="Helical" evidence="5">
    <location>
        <begin position="51"/>
        <end position="70"/>
    </location>
</feature>
<dbReference type="InterPro" id="IPR036259">
    <property type="entry name" value="MFS_trans_sf"/>
</dbReference>
<dbReference type="GO" id="GO:0022857">
    <property type="term" value="F:transmembrane transporter activity"/>
    <property type="evidence" value="ECO:0007669"/>
    <property type="project" value="InterPro"/>
</dbReference>
<feature type="transmembrane region" description="Helical" evidence="5">
    <location>
        <begin position="82"/>
        <end position="107"/>
    </location>
</feature>
<comment type="caution">
    <text evidence="7">The sequence shown here is derived from an EMBL/GenBank/DDBJ whole genome shotgun (WGS) entry which is preliminary data.</text>
</comment>
<evidence type="ECO:0000256" key="5">
    <source>
        <dbReference type="SAM" id="Phobius"/>
    </source>
</evidence>
<dbReference type="EMBL" id="JASWJB010000083">
    <property type="protein sequence ID" value="KAK2600095.1"/>
    <property type="molecule type" value="Genomic_DNA"/>
</dbReference>